<evidence type="ECO:0000313" key="4">
    <source>
        <dbReference type="EMBL" id="MDU0353050.1"/>
    </source>
</evidence>
<dbReference type="InterPro" id="IPR016039">
    <property type="entry name" value="Thiolase-like"/>
</dbReference>
<proteinExistence type="predicted"/>
<evidence type="ECO:0000256" key="1">
    <source>
        <dbReference type="ARBA" id="ARBA00005194"/>
    </source>
</evidence>
<sequence length="269" mass="28578">MSSLEPLYINGFGLCNPLGASLEDVAQQLFSGSQAGMMIRNDLLCDGDIYVGQVTAELPDLSHLPKHFQSRNNQLALVAYQQIEQVVNDFKCEYSAQRIGVILGTSTSGIAQGEDAMLHKVEHGEFPEPYDYRLQELSNPAEFISHYAGLTGFVSVISTACSSSAKTFMTAAEMIQAGLLDAVVVGGVDSLCGMTVNGFSALESTSSGVCNPSSANRDGINIGEAAALAVVSRKKAPIKLYGGESLAMPIICLHLIPKAKALSPRCNRL</sequence>
<dbReference type="EMBL" id="JAWDIO010000002">
    <property type="protein sequence ID" value="MDU0353050.1"/>
    <property type="molecule type" value="Genomic_DNA"/>
</dbReference>
<dbReference type="PANTHER" id="PTHR11712">
    <property type="entry name" value="POLYKETIDE SYNTHASE-RELATED"/>
    <property type="match status" value="1"/>
</dbReference>
<dbReference type="Gene3D" id="3.40.47.10">
    <property type="match status" value="1"/>
</dbReference>
<keyword evidence="2" id="KW-0808">Transferase</keyword>
<dbReference type="RefSeq" id="WP_316024747.1">
    <property type="nucleotide sequence ID" value="NZ_JAWDIO010000002.1"/>
</dbReference>
<dbReference type="InterPro" id="IPR018201">
    <property type="entry name" value="Ketoacyl_synth_AS"/>
</dbReference>
<comment type="caution">
    <text evidence="4">The sequence shown here is derived from an EMBL/GenBank/DDBJ whole genome shotgun (WGS) entry which is preliminary data.</text>
</comment>
<feature type="domain" description="Beta-ketoacyl synthase-like N-terminal" evidence="3">
    <location>
        <begin position="7"/>
        <end position="235"/>
    </location>
</feature>
<dbReference type="Pfam" id="PF00109">
    <property type="entry name" value="ketoacyl-synt"/>
    <property type="match status" value="1"/>
</dbReference>
<gene>
    <name evidence="4" type="ORF">RS130_03070</name>
</gene>
<dbReference type="PROSITE" id="PS00606">
    <property type="entry name" value="KS3_1"/>
    <property type="match status" value="1"/>
</dbReference>
<evidence type="ECO:0000259" key="3">
    <source>
        <dbReference type="Pfam" id="PF00109"/>
    </source>
</evidence>
<evidence type="ECO:0000256" key="2">
    <source>
        <dbReference type="ARBA" id="ARBA00022679"/>
    </source>
</evidence>
<comment type="pathway">
    <text evidence="1">Lipid metabolism; fatty acid biosynthesis.</text>
</comment>
<dbReference type="Proteomes" id="UP001247805">
    <property type="component" value="Unassembled WGS sequence"/>
</dbReference>
<evidence type="ECO:0000313" key="5">
    <source>
        <dbReference type="Proteomes" id="UP001247805"/>
    </source>
</evidence>
<reference evidence="4 5" key="1">
    <citation type="submission" date="2023-10" db="EMBL/GenBank/DDBJ databases">
        <title>Glaciecola aquimarina strain GGW-M5 nov., isolated from a coastal seawater.</title>
        <authorList>
            <person name="Bayburt H."/>
            <person name="Kim J.M."/>
            <person name="Choi B.J."/>
            <person name="Jeon C.O."/>
        </authorList>
    </citation>
    <scope>NUCLEOTIDE SEQUENCE [LARGE SCALE GENOMIC DNA]</scope>
    <source>
        <strain evidence="4 5">KCTC 32108</strain>
    </source>
</reference>
<dbReference type="SUPFAM" id="SSF53901">
    <property type="entry name" value="Thiolase-like"/>
    <property type="match status" value="1"/>
</dbReference>
<dbReference type="InterPro" id="IPR000794">
    <property type="entry name" value="Beta-ketoacyl_synthase"/>
</dbReference>
<protein>
    <submittedName>
        <fullName evidence="4">Beta-ketoacyl synthase N-terminal-like domain-containing protein</fullName>
    </submittedName>
</protein>
<dbReference type="PANTHER" id="PTHR11712:SF320">
    <property type="entry name" value="BETA-KETOACYL SYNTHASE"/>
    <property type="match status" value="1"/>
</dbReference>
<name>A0ABU3SST7_9ALTE</name>
<organism evidence="4 5">
    <name type="scientific">Paraglaciecola aquimarina</name>
    <dbReference type="NCBI Taxonomy" id="1235557"/>
    <lineage>
        <taxon>Bacteria</taxon>
        <taxon>Pseudomonadati</taxon>
        <taxon>Pseudomonadota</taxon>
        <taxon>Gammaproteobacteria</taxon>
        <taxon>Alteromonadales</taxon>
        <taxon>Alteromonadaceae</taxon>
        <taxon>Paraglaciecola</taxon>
    </lineage>
</organism>
<accession>A0ABU3SST7</accession>
<keyword evidence="5" id="KW-1185">Reference proteome</keyword>
<dbReference type="InterPro" id="IPR014030">
    <property type="entry name" value="Ketoacyl_synth_N"/>
</dbReference>